<reference evidence="2 3" key="1">
    <citation type="submission" date="2017-12" db="EMBL/GenBank/DDBJ databases">
        <title>High-resolution comparative analysis of great ape genomes.</title>
        <authorList>
            <person name="Pollen A."/>
            <person name="Hastie A."/>
            <person name="Hormozdiari F."/>
            <person name="Dougherty M."/>
            <person name="Liu R."/>
            <person name="Chaisson M."/>
            <person name="Hoppe E."/>
            <person name="Hill C."/>
            <person name="Pang A."/>
            <person name="Hillier L."/>
            <person name="Baker C."/>
            <person name="Armstrong J."/>
            <person name="Shendure J."/>
            <person name="Paten B."/>
            <person name="Wilson R."/>
            <person name="Chao H."/>
            <person name="Schneider V."/>
            <person name="Ventura M."/>
            <person name="Kronenberg Z."/>
            <person name="Murali S."/>
            <person name="Gordon D."/>
            <person name="Cantsilieris S."/>
            <person name="Munson K."/>
            <person name="Nelson B."/>
            <person name="Raja A."/>
            <person name="Underwood J."/>
            <person name="Diekhans M."/>
            <person name="Fiddes I."/>
            <person name="Haussler D."/>
            <person name="Eichler E."/>
        </authorList>
    </citation>
    <scope>NUCLEOTIDE SEQUENCE [LARGE SCALE GENOMIC DNA]</scope>
    <source>
        <strain evidence="2">Yerkes chimp pedigree #C0471</strain>
    </source>
</reference>
<evidence type="ECO:0000313" key="2">
    <source>
        <dbReference type="EMBL" id="PNI45680.1"/>
    </source>
</evidence>
<proteinExistence type="predicted"/>
<name>A0A2J8LEJ6_PANTR</name>
<dbReference type="Pfam" id="PF00388">
    <property type="entry name" value="PI-PLC-X"/>
    <property type="match status" value="1"/>
</dbReference>
<evidence type="ECO:0000313" key="3">
    <source>
        <dbReference type="Proteomes" id="UP000236370"/>
    </source>
</evidence>
<dbReference type="EMBL" id="NBAG03000295">
    <property type="protein sequence ID" value="PNI45680.1"/>
    <property type="molecule type" value="Genomic_DNA"/>
</dbReference>
<feature type="domain" description="Phosphatidylinositol-specific phospholipase C X" evidence="1">
    <location>
        <begin position="5"/>
        <end position="26"/>
    </location>
</feature>
<dbReference type="AlphaFoldDB" id="A0A2J8LEJ6"/>
<dbReference type="SUPFAM" id="SSF51695">
    <property type="entry name" value="PLC-like phosphodiesterases"/>
    <property type="match status" value="1"/>
</dbReference>
<dbReference type="GO" id="GO:0006629">
    <property type="term" value="P:lipid metabolic process"/>
    <property type="evidence" value="ECO:0007669"/>
    <property type="project" value="InterPro"/>
</dbReference>
<dbReference type="PROSITE" id="PS50007">
    <property type="entry name" value="PIPLC_X_DOMAIN"/>
    <property type="match status" value="1"/>
</dbReference>
<feature type="non-terminal residue" evidence="2">
    <location>
        <position position="1"/>
    </location>
</feature>
<organism evidence="2 3">
    <name type="scientific">Pan troglodytes</name>
    <name type="common">Chimpanzee</name>
    <dbReference type="NCBI Taxonomy" id="9598"/>
    <lineage>
        <taxon>Eukaryota</taxon>
        <taxon>Metazoa</taxon>
        <taxon>Chordata</taxon>
        <taxon>Craniata</taxon>
        <taxon>Vertebrata</taxon>
        <taxon>Euteleostomi</taxon>
        <taxon>Mammalia</taxon>
        <taxon>Eutheria</taxon>
        <taxon>Euarchontoglires</taxon>
        <taxon>Primates</taxon>
        <taxon>Haplorrhini</taxon>
        <taxon>Catarrhini</taxon>
        <taxon>Hominidae</taxon>
        <taxon>Pan</taxon>
    </lineage>
</organism>
<evidence type="ECO:0000259" key="1">
    <source>
        <dbReference type="Pfam" id="PF00388"/>
    </source>
</evidence>
<dbReference type="GO" id="GO:0008081">
    <property type="term" value="F:phosphoric diester hydrolase activity"/>
    <property type="evidence" value="ECO:0007669"/>
    <property type="project" value="InterPro"/>
</dbReference>
<dbReference type="Gene3D" id="3.20.20.190">
    <property type="entry name" value="Phosphatidylinositol (PI) phosphodiesterase"/>
    <property type="match status" value="1"/>
</dbReference>
<sequence>DMQDMNNPLSHYWISSSHNTGLLGRARWEAGHLPWLDADYQDQV</sequence>
<gene>
    <name evidence="2" type="ORF">CK820_G0029367</name>
</gene>
<accession>A0A2J8LEJ6</accession>
<dbReference type="Proteomes" id="UP000236370">
    <property type="component" value="Unassembled WGS sequence"/>
</dbReference>
<dbReference type="InterPro" id="IPR000909">
    <property type="entry name" value="PLipase_C_PInositol-sp_X_dom"/>
</dbReference>
<dbReference type="InterPro" id="IPR017946">
    <property type="entry name" value="PLC-like_Pdiesterase_TIM-brl"/>
</dbReference>
<protein>
    <submittedName>
        <fullName evidence="2">PLCG2 isoform 12</fullName>
    </submittedName>
</protein>
<comment type="caution">
    <text evidence="2">The sequence shown here is derived from an EMBL/GenBank/DDBJ whole genome shotgun (WGS) entry which is preliminary data.</text>
</comment>